<keyword evidence="4" id="KW-0812">Transmembrane</keyword>
<dbReference type="PANTHER" id="PTHR10903:SF188">
    <property type="entry name" value="GTPASE IMAP FAMILY MEMBER 2-LIKE-RELATED"/>
    <property type="match status" value="1"/>
</dbReference>
<gene>
    <name evidence="6" type="ORF">DPX16_0068</name>
</gene>
<evidence type="ECO:0000256" key="1">
    <source>
        <dbReference type="ARBA" id="ARBA00008535"/>
    </source>
</evidence>
<dbReference type="Proteomes" id="UP000281406">
    <property type="component" value="Unassembled WGS sequence"/>
</dbReference>
<comment type="caution">
    <text evidence="6">The sequence shown here is derived from an EMBL/GenBank/DDBJ whole genome shotgun (WGS) entry which is preliminary data.</text>
</comment>
<dbReference type="OrthoDB" id="8954335at2759"/>
<name>A0A3N0XH09_ANAGA</name>
<dbReference type="PROSITE" id="PS51720">
    <property type="entry name" value="G_AIG1"/>
    <property type="match status" value="1"/>
</dbReference>
<evidence type="ECO:0000256" key="3">
    <source>
        <dbReference type="ARBA" id="ARBA00023134"/>
    </source>
</evidence>
<dbReference type="SUPFAM" id="SSF52540">
    <property type="entry name" value="P-loop containing nucleoside triphosphate hydrolases"/>
    <property type="match status" value="1"/>
</dbReference>
<evidence type="ECO:0000259" key="5">
    <source>
        <dbReference type="PROSITE" id="PS51720"/>
    </source>
</evidence>
<dbReference type="Gene3D" id="3.40.50.300">
    <property type="entry name" value="P-loop containing nucleotide triphosphate hydrolases"/>
    <property type="match status" value="1"/>
</dbReference>
<dbReference type="InterPro" id="IPR045058">
    <property type="entry name" value="GIMA/IAN/Toc"/>
</dbReference>
<feature type="transmembrane region" description="Helical" evidence="4">
    <location>
        <begin position="207"/>
        <end position="230"/>
    </location>
</feature>
<evidence type="ECO:0000313" key="7">
    <source>
        <dbReference type="Proteomes" id="UP000281406"/>
    </source>
</evidence>
<feature type="transmembrane region" description="Helical" evidence="4">
    <location>
        <begin position="236"/>
        <end position="259"/>
    </location>
</feature>
<comment type="similarity">
    <text evidence="1">Belongs to the TRAFAC class TrmE-Era-EngA-EngB-Septin-like GTPase superfamily. AIG1/Toc34/Toc159-like paraseptin GTPase family. IAN subfamily.</text>
</comment>
<reference evidence="6 7" key="1">
    <citation type="submission" date="2018-10" db="EMBL/GenBank/DDBJ databases">
        <title>Genome assembly for a Yunnan-Guizhou Plateau 3E fish, Anabarilius grahami (Regan), and its evolutionary and genetic applications.</title>
        <authorList>
            <person name="Jiang W."/>
        </authorList>
    </citation>
    <scope>NUCLEOTIDE SEQUENCE [LARGE SCALE GENOMIC DNA]</scope>
    <source>
        <strain evidence="6">AG-KIZ</strain>
        <tissue evidence="6">Muscle</tissue>
    </source>
</reference>
<dbReference type="AlphaFoldDB" id="A0A3N0XH09"/>
<protein>
    <submittedName>
        <fullName evidence="6">GTPase IMAP family member 7</fullName>
    </submittedName>
</protein>
<evidence type="ECO:0000313" key="6">
    <source>
        <dbReference type="EMBL" id="ROI16656.1"/>
    </source>
</evidence>
<feature type="domain" description="AIG1-type G" evidence="5">
    <location>
        <begin position="1"/>
        <end position="195"/>
    </location>
</feature>
<dbReference type="InterPro" id="IPR027417">
    <property type="entry name" value="P-loop_NTPase"/>
</dbReference>
<dbReference type="GO" id="GO:0005525">
    <property type="term" value="F:GTP binding"/>
    <property type="evidence" value="ECO:0007669"/>
    <property type="project" value="UniProtKB-KW"/>
</dbReference>
<dbReference type="FunFam" id="3.40.50.300:FF:000366">
    <property type="entry name" value="GTPase, IMAP family member 2"/>
    <property type="match status" value="1"/>
</dbReference>
<keyword evidence="4" id="KW-1133">Transmembrane helix</keyword>
<proteinExistence type="inferred from homology"/>
<organism evidence="6 7">
    <name type="scientific">Anabarilius grahami</name>
    <name type="common">Kanglang fish</name>
    <name type="synonym">Barilius grahami</name>
    <dbReference type="NCBI Taxonomy" id="495550"/>
    <lineage>
        <taxon>Eukaryota</taxon>
        <taxon>Metazoa</taxon>
        <taxon>Chordata</taxon>
        <taxon>Craniata</taxon>
        <taxon>Vertebrata</taxon>
        <taxon>Euteleostomi</taxon>
        <taxon>Actinopterygii</taxon>
        <taxon>Neopterygii</taxon>
        <taxon>Teleostei</taxon>
        <taxon>Ostariophysi</taxon>
        <taxon>Cypriniformes</taxon>
        <taxon>Xenocyprididae</taxon>
        <taxon>Xenocypridinae</taxon>
        <taxon>Xenocypridinae incertae sedis</taxon>
        <taxon>Anabarilius</taxon>
    </lineage>
</organism>
<keyword evidence="2" id="KW-0547">Nucleotide-binding</keyword>
<accession>A0A3N0XH09</accession>
<dbReference type="EMBL" id="RJVU01074224">
    <property type="protein sequence ID" value="ROI16656.1"/>
    <property type="molecule type" value="Genomic_DNA"/>
</dbReference>
<evidence type="ECO:0000256" key="4">
    <source>
        <dbReference type="SAM" id="Phobius"/>
    </source>
</evidence>
<keyword evidence="7" id="KW-1185">Reference proteome</keyword>
<dbReference type="CDD" id="cd01852">
    <property type="entry name" value="AIG1"/>
    <property type="match status" value="1"/>
</dbReference>
<keyword evidence="4" id="KW-0472">Membrane</keyword>
<keyword evidence="3" id="KW-0342">GTP-binding</keyword>
<dbReference type="PANTHER" id="PTHR10903">
    <property type="entry name" value="GTPASE, IMAP FAMILY MEMBER-RELATED"/>
    <property type="match status" value="1"/>
</dbReference>
<evidence type="ECO:0000256" key="2">
    <source>
        <dbReference type="ARBA" id="ARBA00022741"/>
    </source>
</evidence>
<dbReference type="InterPro" id="IPR006703">
    <property type="entry name" value="G_AIG1"/>
</dbReference>
<dbReference type="Pfam" id="PF04548">
    <property type="entry name" value="AIG1"/>
    <property type="match status" value="1"/>
</dbReference>
<sequence length="271" mass="29136">MILVGKTGTGKSATGNTILGQGVFHSEISPKAVTTECSKQCAQQGGRIISVIDMPGFCGSMTKEDMKEKIKQCVHLSVPGPHVFLLVISLGVRYTAEEVNTVKLIQENFGGDAVRYTIVLFTHADQLRRKTLQQYVGECQPLKSLTDSCGGRYHAFNNEDMMNRTQVAELMDKIDRMIEENGGNHYTNEMFKEAQKKIQRKEMKKKAVDVALAVGSAVGTGTAIAGGVVLGVTEAVALPAVLIAAGAAAGVGMGVKLAVNKVKDHREKKNN</sequence>